<evidence type="ECO:0000313" key="8">
    <source>
        <dbReference type="EMBL" id="SDW95457.1"/>
    </source>
</evidence>
<organism evidence="8 9">
    <name type="scientific">Marinococcus luteus</name>
    <dbReference type="NCBI Taxonomy" id="1122204"/>
    <lineage>
        <taxon>Bacteria</taxon>
        <taxon>Bacillati</taxon>
        <taxon>Bacillota</taxon>
        <taxon>Bacilli</taxon>
        <taxon>Bacillales</taxon>
        <taxon>Bacillaceae</taxon>
        <taxon>Marinococcus</taxon>
    </lineage>
</organism>
<dbReference type="STRING" id="1122204.SAMN05421781_2882"/>
<name>A0A1H2XRJ6_9BACI</name>
<dbReference type="EMBL" id="FNNC01000007">
    <property type="protein sequence ID" value="SDW95457.1"/>
    <property type="molecule type" value="Genomic_DNA"/>
</dbReference>
<dbReference type="RefSeq" id="WP_091616557.1">
    <property type="nucleotide sequence ID" value="NZ_FNNC01000007.1"/>
</dbReference>
<keyword evidence="9" id="KW-1185">Reference proteome</keyword>
<accession>A0A1H2XRJ6</accession>
<evidence type="ECO:0000259" key="7">
    <source>
        <dbReference type="Pfam" id="PF00482"/>
    </source>
</evidence>
<evidence type="ECO:0000256" key="5">
    <source>
        <dbReference type="ARBA" id="ARBA00023136"/>
    </source>
</evidence>
<feature type="transmembrane region" description="Helical" evidence="6">
    <location>
        <begin position="277"/>
        <end position="298"/>
    </location>
</feature>
<evidence type="ECO:0000256" key="1">
    <source>
        <dbReference type="ARBA" id="ARBA00004651"/>
    </source>
</evidence>
<reference evidence="8 9" key="1">
    <citation type="submission" date="2016-10" db="EMBL/GenBank/DDBJ databases">
        <authorList>
            <person name="de Groot N.N."/>
        </authorList>
    </citation>
    <scope>NUCLEOTIDE SEQUENCE [LARGE SCALE GENOMIC DNA]</scope>
    <source>
        <strain evidence="8 9">DSM 23126</strain>
    </source>
</reference>
<proteinExistence type="predicted"/>
<dbReference type="GO" id="GO:0005886">
    <property type="term" value="C:plasma membrane"/>
    <property type="evidence" value="ECO:0007669"/>
    <property type="project" value="UniProtKB-SubCell"/>
</dbReference>
<evidence type="ECO:0000256" key="6">
    <source>
        <dbReference type="SAM" id="Phobius"/>
    </source>
</evidence>
<evidence type="ECO:0000256" key="3">
    <source>
        <dbReference type="ARBA" id="ARBA00022692"/>
    </source>
</evidence>
<dbReference type="OrthoDB" id="9810662at2"/>
<dbReference type="Pfam" id="PF00482">
    <property type="entry name" value="T2SSF"/>
    <property type="match status" value="1"/>
</dbReference>
<feature type="transmembrane region" description="Helical" evidence="6">
    <location>
        <begin position="99"/>
        <end position="121"/>
    </location>
</feature>
<evidence type="ECO:0000256" key="2">
    <source>
        <dbReference type="ARBA" id="ARBA00022475"/>
    </source>
</evidence>
<keyword evidence="4 6" id="KW-1133">Transmembrane helix</keyword>
<feature type="domain" description="Type II secretion system protein GspF" evidence="7">
    <location>
        <begin position="165"/>
        <end position="290"/>
    </location>
</feature>
<dbReference type="InterPro" id="IPR018076">
    <property type="entry name" value="T2SS_GspF_dom"/>
</dbReference>
<comment type="subcellular location">
    <subcellularLocation>
        <location evidence="1">Cell membrane</location>
        <topology evidence="1">Multi-pass membrane protein</topology>
    </subcellularLocation>
</comment>
<evidence type="ECO:0000313" key="9">
    <source>
        <dbReference type="Proteomes" id="UP000199488"/>
    </source>
</evidence>
<dbReference type="PANTHER" id="PTHR35007">
    <property type="entry name" value="INTEGRAL MEMBRANE PROTEIN-RELATED"/>
    <property type="match status" value="1"/>
</dbReference>
<gene>
    <name evidence="8" type="ORF">SAMN05421781_2882</name>
</gene>
<feature type="transmembrane region" description="Helical" evidence="6">
    <location>
        <begin position="6"/>
        <end position="24"/>
    </location>
</feature>
<dbReference type="Proteomes" id="UP000199488">
    <property type="component" value="Unassembled WGS sequence"/>
</dbReference>
<keyword evidence="3 6" id="KW-0812">Transmembrane</keyword>
<dbReference type="PANTHER" id="PTHR35007:SF2">
    <property type="entry name" value="PILUS ASSEMBLE PROTEIN"/>
    <property type="match status" value="1"/>
</dbReference>
<protein>
    <submittedName>
        <fullName evidence="8">Tight adherence protein C</fullName>
    </submittedName>
</protein>
<keyword evidence="2" id="KW-1003">Cell membrane</keyword>
<sequence length="301" mass="34521">MIILYAAFFSFVTLSVYTLLSYRFDKAYVIERRIQTYFYPDRGEQTEENPTFYERVVQPGWKKIKKFYQRKMNRGKVTELEQRLLQAGRPFGWNPVDFNIFRGILMVALPLAAVILSWAAATALLPAVLMVVFALALAWLMPSYYLKMKATQRNKQALKELPDVLDLLTICLESGLGFDAALNNVTARKKGVLIDEFKVCLEELRLGRTRKDALNGLKERLTVDELNAFIYNIIQAEKLGIGMVNVLKIQAEDVREGRRQRAEEAAMKAPIKMMFPLVLFIFPTLFIVLLGPAILQFMDAF</sequence>
<evidence type="ECO:0000256" key="4">
    <source>
        <dbReference type="ARBA" id="ARBA00022989"/>
    </source>
</evidence>
<dbReference type="AlphaFoldDB" id="A0A1H2XRJ6"/>
<keyword evidence="5 6" id="KW-0472">Membrane</keyword>
<feature type="transmembrane region" description="Helical" evidence="6">
    <location>
        <begin position="127"/>
        <end position="146"/>
    </location>
</feature>